<dbReference type="eggNOG" id="COG0394">
    <property type="taxonomic scope" value="Bacteria"/>
</dbReference>
<dbReference type="GO" id="GO:0004725">
    <property type="term" value="F:protein tyrosine phosphatase activity"/>
    <property type="evidence" value="ECO:0000318"/>
    <property type="project" value="GO_Central"/>
</dbReference>
<feature type="active site" description="Proton donor" evidence="8">
    <location>
        <position position="114"/>
    </location>
</feature>
<sequence length="147" mass="17182">MKIVFVCTGNTCRSPMAEYLFKDIMEKMNVYNIEVTSAGIFAFEGREPSQFSVKVMLEKGIDISSHRSKRLTIDLVKEASIVYTMTKDQLFILKEMYPNFKNKILTLGEEDIEDPFGLDIEKYREVRDKIEKEIIKIIENLKERVEI</sequence>
<dbReference type="GO" id="GO:0030612">
    <property type="term" value="F:arsenate reductase (thioredoxin) activity"/>
    <property type="evidence" value="ECO:0007669"/>
    <property type="project" value="UniProtKB-EC"/>
</dbReference>
<protein>
    <submittedName>
        <fullName evidence="10">Protein tyrosine phosphatase</fullName>
    </submittedName>
</protein>
<dbReference type="STRING" id="515635.Dtur_0808"/>
<dbReference type="EMBL" id="CP001251">
    <property type="protein sequence ID" value="ACK42089.1"/>
    <property type="molecule type" value="Genomic_DNA"/>
</dbReference>
<evidence type="ECO:0000256" key="3">
    <source>
        <dbReference type="ARBA" id="ARBA00022849"/>
    </source>
</evidence>
<reference evidence="11" key="1">
    <citation type="journal article" date="2016" name="Front. Microbiol.">
        <title>The complete genome sequence of hyperthermophile Dictyoglomus turgidum DSM 6724 reveals a specialized carbohydrate fermentor.</title>
        <authorList>
            <person name="Brumm P.J."/>
            <person name="Gowda K."/>
            <person name="Robb F.T."/>
            <person name="Mead D.A."/>
        </authorList>
    </citation>
    <scope>NUCLEOTIDE SEQUENCE [LARGE SCALE GENOMIC DNA]</scope>
    <source>
        <strain evidence="11">DSM 6724 / Z-1310</strain>
    </source>
</reference>
<comment type="catalytic activity">
    <reaction evidence="6">
        <text>arsenate + [thioredoxin]-dithiol + H(+) = arsenite + [thioredoxin]-disulfide + H2O</text>
        <dbReference type="Rhea" id="RHEA:43848"/>
        <dbReference type="Rhea" id="RHEA-COMP:10698"/>
        <dbReference type="Rhea" id="RHEA-COMP:10700"/>
        <dbReference type="ChEBI" id="CHEBI:15377"/>
        <dbReference type="ChEBI" id="CHEBI:15378"/>
        <dbReference type="ChEBI" id="CHEBI:29242"/>
        <dbReference type="ChEBI" id="CHEBI:29950"/>
        <dbReference type="ChEBI" id="CHEBI:48597"/>
        <dbReference type="ChEBI" id="CHEBI:50058"/>
        <dbReference type="EC" id="1.20.4.4"/>
    </reaction>
</comment>
<dbReference type="InterPro" id="IPR036196">
    <property type="entry name" value="Ptyr_pPase_sf"/>
</dbReference>
<keyword evidence="3" id="KW-0059">Arsenical resistance</keyword>
<dbReference type="Proteomes" id="UP000007719">
    <property type="component" value="Chromosome"/>
</dbReference>
<keyword evidence="1" id="KW-0963">Cytoplasm</keyword>
<dbReference type="SUPFAM" id="SSF52788">
    <property type="entry name" value="Phosphotyrosine protein phosphatases I"/>
    <property type="match status" value="1"/>
</dbReference>
<dbReference type="GO" id="GO:0046685">
    <property type="term" value="P:response to arsenic-containing substance"/>
    <property type="evidence" value="ECO:0007669"/>
    <property type="project" value="UniProtKB-KW"/>
</dbReference>
<dbReference type="PATRIC" id="fig|515635.4.peg.846"/>
<evidence type="ECO:0000256" key="6">
    <source>
        <dbReference type="ARBA" id="ARBA00052766"/>
    </source>
</evidence>
<evidence type="ECO:0000256" key="5">
    <source>
        <dbReference type="ARBA" id="ARBA00051722"/>
    </source>
</evidence>
<dbReference type="FunCoup" id="B8E006">
    <property type="interactions" value="1"/>
</dbReference>
<feature type="domain" description="Phosphotyrosine protein phosphatase I" evidence="9">
    <location>
        <begin position="1"/>
        <end position="140"/>
    </location>
</feature>
<keyword evidence="4" id="KW-0904">Protein phosphatase</keyword>
<dbReference type="PANTHER" id="PTHR11717:SF31">
    <property type="entry name" value="LOW MOLECULAR WEIGHT PROTEIN-TYROSINE-PHOSPHATASE ETP-RELATED"/>
    <property type="match status" value="1"/>
</dbReference>
<evidence type="ECO:0000256" key="1">
    <source>
        <dbReference type="ARBA" id="ARBA00022490"/>
    </source>
</evidence>
<dbReference type="AlphaFoldDB" id="B8E006"/>
<evidence type="ECO:0000256" key="8">
    <source>
        <dbReference type="PIRSR" id="PIRSR617867-1"/>
    </source>
</evidence>
<dbReference type="InterPro" id="IPR050438">
    <property type="entry name" value="LMW_PTPase"/>
</dbReference>
<dbReference type="Gene3D" id="3.40.50.2300">
    <property type="match status" value="1"/>
</dbReference>
<keyword evidence="11" id="KW-1185">Reference proteome</keyword>
<dbReference type="SMART" id="SM00226">
    <property type="entry name" value="LMWPc"/>
    <property type="match status" value="1"/>
</dbReference>
<dbReference type="RefSeq" id="WP_012583173.1">
    <property type="nucleotide sequence ID" value="NC_011661.1"/>
</dbReference>
<dbReference type="PANTHER" id="PTHR11717">
    <property type="entry name" value="LOW MOLECULAR WEIGHT PROTEIN TYROSINE PHOSPHATASE"/>
    <property type="match status" value="1"/>
</dbReference>
<dbReference type="KEGG" id="dtu:Dtur_0808"/>
<dbReference type="HOGENOM" id="CLU_071415_1_2_0"/>
<name>B8E006_DICTD</name>
<evidence type="ECO:0000313" key="11">
    <source>
        <dbReference type="Proteomes" id="UP000007719"/>
    </source>
</evidence>
<evidence type="ECO:0000313" key="10">
    <source>
        <dbReference type="EMBL" id="ACK42089.1"/>
    </source>
</evidence>
<organism evidence="10 11">
    <name type="scientific">Dictyoglomus turgidum (strain DSM 6724 / Z-1310)</name>
    <dbReference type="NCBI Taxonomy" id="515635"/>
    <lineage>
        <taxon>Bacteria</taxon>
        <taxon>Pseudomonadati</taxon>
        <taxon>Dictyoglomota</taxon>
        <taxon>Dictyoglomia</taxon>
        <taxon>Dictyoglomales</taxon>
        <taxon>Dictyoglomaceae</taxon>
        <taxon>Dictyoglomus</taxon>
    </lineage>
</organism>
<dbReference type="EnsemblBacteria" id="ACK42089">
    <property type="protein sequence ID" value="ACK42089"/>
    <property type="gene ID" value="Dtur_0808"/>
</dbReference>
<feature type="active site" description="Nucleophile" evidence="8">
    <location>
        <position position="13"/>
    </location>
</feature>
<dbReference type="OrthoDB" id="9784339at2"/>
<dbReference type="CDD" id="cd16344">
    <property type="entry name" value="LMWPAP"/>
    <property type="match status" value="1"/>
</dbReference>
<dbReference type="InterPro" id="IPR023485">
    <property type="entry name" value="Ptyr_pPase"/>
</dbReference>
<dbReference type="InParanoid" id="B8E006"/>
<evidence type="ECO:0000259" key="9">
    <source>
        <dbReference type="SMART" id="SM00226"/>
    </source>
</evidence>
<proteinExistence type="inferred from homology"/>
<dbReference type="Pfam" id="PF01451">
    <property type="entry name" value="LMWPc"/>
    <property type="match status" value="1"/>
</dbReference>
<comment type="similarity">
    <text evidence="7">Belongs to the low molecular weight phosphotyrosine protein phosphatase family. Thioredoxin-coupled ArsC subfamily.</text>
</comment>
<feature type="active site" description="Nucleophile" evidence="8">
    <location>
        <position position="7"/>
    </location>
</feature>
<comment type="catalytic activity">
    <reaction evidence="5">
        <text>O-phospho-L-tyrosyl-[protein] + H2O = L-tyrosyl-[protein] + phosphate</text>
        <dbReference type="Rhea" id="RHEA:10684"/>
        <dbReference type="Rhea" id="RHEA-COMP:10136"/>
        <dbReference type="Rhea" id="RHEA-COMP:20101"/>
        <dbReference type="ChEBI" id="CHEBI:15377"/>
        <dbReference type="ChEBI" id="CHEBI:43474"/>
        <dbReference type="ChEBI" id="CHEBI:46858"/>
        <dbReference type="ChEBI" id="CHEBI:61978"/>
        <dbReference type="EC" id="3.1.3.48"/>
    </reaction>
</comment>
<accession>B8E006</accession>
<evidence type="ECO:0000256" key="7">
    <source>
        <dbReference type="ARBA" id="ARBA00061528"/>
    </source>
</evidence>
<dbReference type="FunFam" id="3.40.50.2300:FF:000237">
    <property type="entry name" value="Arsenate reductase"/>
    <property type="match status" value="1"/>
</dbReference>
<evidence type="ECO:0000256" key="4">
    <source>
        <dbReference type="ARBA" id="ARBA00022912"/>
    </source>
</evidence>
<keyword evidence="2" id="KW-0378">Hydrolase</keyword>
<dbReference type="PRINTS" id="PR00719">
    <property type="entry name" value="LMWPTPASE"/>
</dbReference>
<evidence type="ECO:0000256" key="2">
    <source>
        <dbReference type="ARBA" id="ARBA00022801"/>
    </source>
</evidence>
<dbReference type="InterPro" id="IPR017867">
    <property type="entry name" value="Tyr_phospatase_low_mol_wt"/>
</dbReference>
<gene>
    <name evidence="10" type="ordered locus">Dtur_0808</name>
</gene>